<dbReference type="PANTHER" id="PTHR43847">
    <property type="entry name" value="BLL3993 PROTEIN"/>
    <property type="match status" value="1"/>
</dbReference>
<dbReference type="InterPro" id="IPR007269">
    <property type="entry name" value="ICMT_MeTrfase"/>
</dbReference>
<evidence type="ECO:0000256" key="5">
    <source>
        <dbReference type="RuleBase" id="RU362022"/>
    </source>
</evidence>
<dbReference type="Proteomes" id="UP000663846">
    <property type="component" value="Unassembled WGS sequence"/>
</dbReference>
<evidence type="ECO:0000256" key="4">
    <source>
        <dbReference type="ARBA" id="ARBA00023136"/>
    </source>
</evidence>
<accession>A0A8H2ZXY0</accession>
<dbReference type="PANTHER" id="PTHR43847:SF1">
    <property type="entry name" value="BLL3993 PROTEIN"/>
    <property type="match status" value="1"/>
</dbReference>
<comment type="similarity">
    <text evidence="5">Belongs to the class VI-like SAM-binding methyltransferase superfamily. Isoprenylcysteine carboxyl methyltransferase family.</text>
</comment>
<dbReference type="Gene3D" id="1.20.120.1630">
    <property type="match status" value="1"/>
</dbReference>
<comment type="catalytic activity">
    <reaction evidence="5">
        <text>[protein]-C-terminal S-[(2E,6E)-farnesyl]-L-cysteine + S-adenosyl-L-methionine = [protein]-C-terminal S-[(2E,6E)-farnesyl]-L-cysteine methyl ester + S-adenosyl-L-homocysteine</text>
        <dbReference type="Rhea" id="RHEA:21672"/>
        <dbReference type="Rhea" id="RHEA-COMP:12125"/>
        <dbReference type="Rhea" id="RHEA-COMP:12126"/>
        <dbReference type="ChEBI" id="CHEBI:57856"/>
        <dbReference type="ChEBI" id="CHEBI:59789"/>
        <dbReference type="ChEBI" id="CHEBI:90510"/>
        <dbReference type="ChEBI" id="CHEBI:90511"/>
        <dbReference type="EC" id="2.1.1.100"/>
    </reaction>
</comment>
<dbReference type="AlphaFoldDB" id="A0A8H2ZXY0"/>
<name>A0A8H2ZXY0_9AGAM</name>
<keyword evidence="5" id="KW-0808">Transferase</keyword>
<dbReference type="EC" id="2.1.1.100" evidence="5"/>
<dbReference type="GO" id="GO:0004671">
    <property type="term" value="F:protein C-terminal S-isoprenylcysteine carboxyl O-methyltransferase activity"/>
    <property type="evidence" value="ECO:0007669"/>
    <property type="project" value="UniProtKB-EC"/>
</dbReference>
<feature type="transmembrane region" description="Helical" evidence="5">
    <location>
        <begin position="174"/>
        <end position="192"/>
    </location>
</feature>
<comment type="subcellular location">
    <subcellularLocation>
        <location evidence="5">Endoplasmic reticulum membrane</location>
        <topology evidence="5">Multi-pass membrane protein</topology>
    </subcellularLocation>
    <subcellularLocation>
        <location evidence="1">Membrane</location>
        <topology evidence="1">Multi-pass membrane protein</topology>
    </subcellularLocation>
</comment>
<evidence type="ECO:0000256" key="1">
    <source>
        <dbReference type="ARBA" id="ARBA00004141"/>
    </source>
</evidence>
<organism evidence="6 7">
    <name type="scientific">Rhizoctonia solani</name>
    <dbReference type="NCBI Taxonomy" id="456999"/>
    <lineage>
        <taxon>Eukaryota</taxon>
        <taxon>Fungi</taxon>
        <taxon>Dikarya</taxon>
        <taxon>Basidiomycota</taxon>
        <taxon>Agaricomycotina</taxon>
        <taxon>Agaricomycetes</taxon>
        <taxon>Cantharellales</taxon>
        <taxon>Ceratobasidiaceae</taxon>
        <taxon>Rhizoctonia</taxon>
    </lineage>
</organism>
<dbReference type="GO" id="GO:0032259">
    <property type="term" value="P:methylation"/>
    <property type="evidence" value="ECO:0007669"/>
    <property type="project" value="UniProtKB-KW"/>
</dbReference>
<dbReference type="GO" id="GO:0005789">
    <property type="term" value="C:endoplasmic reticulum membrane"/>
    <property type="evidence" value="ECO:0007669"/>
    <property type="project" value="UniProtKB-SubCell"/>
</dbReference>
<evidence type="ECO:0000313" key="6">
    <source>
        <dbReference type="EMBL" id="CAE6347347.1"/>
    </source>
</evidence>
<evidence type="ECO:0000313" key="7">
    <source>
        <dbReference type="Proteomes" id="UP000663846"/>
    </source>
</evidence>
<evidence type="ECO:0000256" key="2">
    <source>
        <dbReference type="ARBA" id="ARBA00022692"/>
    </source>
</evidence>
<comment type="caution">
    <text evidence="5">Lacks conserved residue(s) required for the propagation of feature annotation.</text>
</comment>
<keyword evidence="4 5" id="KW-0472">Membrane</keyword>
<protein>
    <recommendedName>
        <fullName evidence="5">Protein-S-isoprenylcysteine O-methyltransferase</fullName>
        <ecNumber evidence="5">2.1.1.100</ecNumber>
    </recommendedName>
</protein>
<proteinExistence type="inferred from homology"/>
<sequence>MSIYIAGLYIPISQNQALNAASWASIIYWFNRCLPSTTQRARIEKEAGSIKAMPPGKQGQLISIIHGLGLFVPIAAFVFTLPFTGFRVPEWLAKTSLPHFKNNGLYLGLRLGACAATFAGVYGARLTFKHLGSQWGAIGVRERPKIVKTGPYALVRHPGYFLAMSEQLILIPMFWNWVFAPAFVLTSIAFAIKMPMEEKVIEENVEIGEAYKQYKKEVPYRVIPYIW</sequence>
<dbReference type="Pfam" id="PF04140">
    <property type="entry name" value="ICMT"/>
    <property type="match status" value="1"/>
</dbReference>
<reference evidence="6" key="1">
    <citation type="submission" date="2021-01" db="EMBL/GenBank/DDBJ databases">
        <authorList>
            <person name="Kaushik A."/>
        </authorList>
    </citation>
    <scope>NUCLEOTIDE SEQUENCE</scope>
    <source>
        <strain evidence="6">AG1-1C</strain>
    </source>
</reference>
<feature type="transmembrane region" description="Helical" evidence="5">
    <location>
        <begin position="61"/>
        <end position="83"/>
    </location>
</feature>
<keyword evidence="5" id="KW-0949">S-adenosyl-L-methionine</keyword>
<dbReference type="EMBL" id="CAJMWS010000044">
    <property type="protein sequence ID" value="CAE6347347.1"/>
    <property type="molecule type" value="Genomic_DNA"/>
</dbReference>
<evidence type="ECO:0000256" key="3">
    <source>
        <dbReference type="ARBA" id="ARBA00022989"/>
    </source>
</evidence>
<keyword evidence="2 5" id="KW-0812">Transmembrane</keyword>
<keyword evidence="5" id="KW-0256">Endoplasmic reticulum</keyword>
<feature type="transmembrane region" description="Helical" evidence="5">
    <location>
        <begin position="104"/>
        <end position="124"/>
    </location>
</feature>
<comment type="caution">
    <text evidence="6">The sequence shown here is derived from an EMBL/GenBank/DDBJ whole genome shotgun (WGS) entry which is preliminary data.</text>
</comment>
<dbReference type="InterPro" id="IPR052527">
    <property type="entry name" value="Metal_cation-efflux_comp"/>
</dbReference>
<gene>
    <name evidence="6" type="ORF">RDB_LOCUS7909</name>
</gene>
<keyword evidence="3 5" id="KW-1133">Transmembrane helix</keyword>
<keyword evidence="5" id="KW-0489">Methyltransferase</keyword>